<dbReference type="EMBL" id="DVMM01000109">
    <property type="protein sequence ID" value="HIU29702.1"/>
    <property type="molecule type" value="Genomic_DNA"/>
</dbReference>
<dbReference type="Proteomes" id="UP000824089">
    <property type="component" value="Unassembled WGS sequence"/>
</dbReference>
<sequence>RKAAGGVSLPARSDRSRPEHFFALGAWQKPGEPAAFYQGIHELPEGRRCWRSGFVQFGVPFMRNGREAPPRQPGPA</sequence>
<comment type="caution">
    <text evidence="1">The sequence shown here is derived from an EMBL/GenBank/DDBJ whole genome shotgun (WGS) entry which is preliminary data.</text>
</comment>
<feature type="non-terminal residue" evidence="1">
    <location>
        <position position="1"/>
    </location>
</feature>
<evidence type="ECO:0000313" key="1">
    <source>
        <dbReference type="EMBL" id="HIU29702.1"/>
    </source>
</evidence>
<dbReference type="AlphaFoldDB" id="A0A9D1I8B6"/>
<protein>
    <submittedName>
        <fullName evidence="1">Uncharacterized protein</fullName>
    </submittedName>
</protein>
<reference evidence="1" key="1">
    <citation type="submission" date="2020-10" db="EMBL/GenBank/DDBJ databases">
        <authorList>
            <person name="Gilroy R."/>
        </authorList>
    </citation>
    <scope>NUCLEOTIDE SEQUENCE</scope>
    <source>
        <strain evidence="1">CHK195-4489</strain>
    </source>
</reference>
<gene>
    <name evidence="1" type="ORF">IAD50_05335</name>
</gene>
<evidence type="ECO:0000313" key="2">
    <source>
        <dbReference type="Proteomes" id="UP000824089"/>
    </source>
</evidence>
<accession>A0A9D1I8B6</accession>
<name>A0A9D1I8B6_9CLOT</name>
<reference evidence="1" key="2">
    <citation type="journal article" date="2021" name="PeerJ">
        <title>Extensive microbial diversity within the chicken gut microbiome revealed by metagenomics and culture.</title>
        <authorList>
            <person name="Gilroy R."/>
            <person name="Ravi A."/>
            <person name="Getino M."/>
            <person name="Pursley I."/>
            <person name="Horton D.L."/>
            <person name="Alikhan N.F."/>
            <person name="Baker D."/>
            <person name="Gharbi K."/>
            <person name="Hall N."/>
            <person name="Watson M."/>
            <person name="Adriaenssens E.M."/>
            <person name="Foster-Nyarko E."/>
            <person name="Jarju S."/>
            <person name="Secka A."/>
            <person name="Antonio M."/>
            <person name="Oren A."/>
            <person name="Chaudhuri R.R."/>
            <person name="La Ragione R."/>
            <person name="Hildebrand F."/>
            <person name="Pallen M.J."/>
        </authorList>
    </citation>
    <scope>NUCLEOTIDE SEQUENCE</scope>
    <source>
        <strain evidence="1">CHK195-4489</strain>
    </source>
</reference>
<organism evidence="1 2">
    <name type="scientific">Candidatus Egerieisoma faecipullorum</name>
    <dbReference type="NCBI Taxonomy" id="2840963"/>
    <lineage>
        <taxon>Bacteria</taxon>
        <taxon>Bacillati</taxon>
        <taxon>Bacillota</taxon>
        <taxon>Clostridia</taxon>
        <taxon>Eubacteriales</taxon>
        <taxon>Clostridiaceae</taxon>
        <taxon>Clostridiaceae incertae sedis</taxon>
        <taxon>Candidatus Egerieisoma</taxon>
    </lineage>
</organism>
<proteinExistence type="predicted"/>